<protein>
    <recommendedName>
        <fullName evidence="4">DUF3263 domain-containing protein</fullName>
    </recommendedName>
</protein>
<organism evidence="2 3">
    <name type="scientific">Cryobacterium roopkundense</name>
    <dbReference type="NCBI Taxonomy" id="1001240"/>
    <lineage>
        <taxon>Bacteria</taxon>
        <taxon>Bacillati</taxon>
        <taxon>Actinomycetota</taxon>
        <taxon>Actinomycetes</taxon>
        <taxon>Micrococcales</taxon>
        <taxon>Microbacteriaceae</taxon>
        <taxon>Cryobacterium</taxon>
    </lineage>
</organism>
<evidence type="ECO:0000313" key="2">
    <source>
        <dbReference type="EMBL" id="KGJ80818.1"/>
    </source>
</evidence>
<dbReference type="Proteomes" id="UP000029864">
    <property type="component" value="Unassembled WGS sequence"/>
</dbReference>
<dbReference type="OrthoDB" id="3268863at2"/>
<evidence type="ECO:0000256" key="1">
    <source>
        <dbReference type="SAM" id="MobiDB-lite"/>
    </source>
</evidence>
<dbReference type="STRING" id="1001240.GY21_02285"/>
<sequence length="103" mass="11612">MRRCHVDGAREPTSPGSGETPQLAERDTAILAFEGRWWRSPGAKEEAIRLEFSLSAARYYQLLAVLIDSPLALAYDPMLVKRLQRMREARAVARAGRSLTLRD</sequence>
<evidence type="ECO:0008006" key="4">
    <source>
        <dbReference type="Google" id="ProtNLM"/>
    </source>
</evidence>
<feature type="compositionally biased region" description="Basic and acidic residues" evidence="1">
    <location>
        <begin position="1"/>
        <end position="10"/>
    </location>
</feature>
<dbReference type="InterPro" id="IPR021678">
    <property type="entry name" value="DUF3263"/>
</dbReference>
<dbReference type="eggNOG" id="ENOG5032SVJ">
    <property type="taxonomic scope" value="Bacteria"/>
</dbReference>
<dbReference type="AlphaFoldDB" id="A0A099JTP6"/>
<reference evidence="2 3" key="1">
    <citation type="submission" date="2014-08" db="EMBL/GenBank/DDBJ databases">
        <authorList>
            <person name="Sisinthy S."/>
        </authorList>
    </citation>
    <scope>NUCLEOTIDE SEQUENCE [LARGE SCALE GENOMIC DNA]</scope>
    <source>
        <strain evidence="2 3">RuG17</strain>
    </source>
</reference>
<evidence type="ECO:0000313" key="3">
    <source>
        <dbReference type="Proteomes" id="UP000029864"/>
    </source>
</evidence>
<dbReference type="EMBL" id="JPXF01000005">
    <property type="protein sequence ID" value="KGJ80818.1"/>
    <property type="molecule type" value="Genomic_DNA"/>
</dbReference>
<dbReference type="Pfam" id="PF11662">
    <property type="entry name" value="DUF3263"/>
    <property type="match status" value="1"/>
</dbReference>
<name>A0A099JTP6_9MICO</name>
<keyword evidence="3" id="KW-1185">Reference proteome</keyword>
<gene>
    <name evidence="2" type="ORF">GY21_02285</name>
</gene>
<feature type="region of interest" description="Disordered" evidence="1">
    <location>
        <begin position="1"/>
        <end position="24"/>
    </location>
</feature>
<proteinExistence type="predicted"/>
<comment type="caution">
    <text evidence="2">The sequence shown here is derived from an EMBL/GenBank/DDBJ whole genome shotgun (WGS) entry which is preliminary data.</text>
</comment>
<accession>A0A099JTP6</accession>